<name>A0A851HMB2_9GAMM</name>
<evidence type="ECO:0000256" key="1">
    <source>
        <dbReference type="ARBA" id="ARBA00009437"/>
    </source>
</evidence>
<reference evidence="6 7" key="1">
    <citation type="submission" date="2020-03" db="EMBL/GenBank/DDBJ databases">
        <title>Metagenomic, metatranscriptomic, and metabolomic analyses revealed the key microbes and metabolic features during the fermentation of ganjang, Korean traditional soy sauce.</title>
        <authorList>
            <person name="Chun B.H."/>
            <person name="Jeon C.O."/>
        </authorList>
    </citation>
    <scope>NUCLEOTIDE SEQUENCE [LARGE SCALE GENOMIC DNA]</scope>
    <source>
        <strain evidence="6 7">KG14</strain>
    </source>
</reference>
<dbReference type="GO" id="GO:0003677">
    <property type="term" value="F:DNA binding"/>
    <property type="evidence" value="ECO:0007669"/>
    <property type="project" value="UniProtKB-KW"/>
</dbReference>
<dbReference type="GO" id="GO:0005829">
    <property type="term" value="C:cytosol"/>
    <property type="evidence" value="ECO:0007669"/>
    <property type="project" value="TreeGrafter"/>
</dbReference>
<dbReference type="InterPro" id="IPR000847">
    <property type="entry name" value="LysR_HTH_N"/>
</dbReference>
<dbReference type="InterPro" id="IPR005119">
    <property type="entry name" value="LysR_subst-bd"/>
</dbReference>
<keyword evidence="2" id="KW-0805">Transcription regulation</keyword>
<gene>
    <name evidence="6" type="ORF">HLV39_00415</name>
</gene>
<protein>
    <submittedName>
        <fullName evidence="6">LysR family transcriptional regulator</fullName>
    </submittedName>
</protein>
<dbReference type="AlphaFoldDB" id="A0A851HMB2"/>
<dbReference type="PRINTS" id="PR00039">
    <property type="entry name" value="HTHLYSR"/>
</dbReference>
<dbReference type="Pfam" id="PF00126">
    <property type="entry name" value="HTH_1"/>
    <property type="match status" value="1"/>
</dbReference>
<evidence type="ECO:0000259" key="5">
    <source>
        <dbReference type="PROSITE" id="PS50931"/>
    </source>
</evidence>
<accession>A0A851HMB2</accession>
<dbReference type="PANTHER" id="PTHR30419">
    <property type="entry name" value="HTH-TYPE TRANSCRIPTIONAL REGULATOR YBHD"/>
    <property type="match status" value="1"/>
</dbReference>
<dbReference type="CDD" id="cd08440">
    <property type="entry name" value="PBP2_LTTR_like_4"/>
    <property type="match status" value="1"/>
</dbReference>
<dbReference type="InterPro" id="IPR050950">
    <property type="entry name" value="HTH-type_LysR_regulators"/>
</dbReference>
<evidence type="ECO:0000256" key="3">
    <source>
        <dbReference type="ARBA" id="ARBA00023125"/>
    </source>
</evidence>
<evidence type="ECO:0000313" key="6">
    <source>
        <dbReference type="EMBL" id="NWN89957.1"/>
    </source>
</evidence>
<keyword evidence="3" id="KW-0238">DNA-binding</keyword>
<dbReference type="Pfam" id="PF03466">
    <property type="entry name" value="LysR_substrate"/>
    <property type="match status" value="1"/>
</dbReference>
<proteinExistence type="inferred from homology"/>
<dbReference type="InterPro" id="IPR036390">
    <property type="entry name" value="WH_DNA-bd_sf"/>
</dbReference>
<keyword evidence="4" id="KW-0804">Transcription</keyword>
<dbReference type="PROSITE" id="PS50931">
    <property type="entry name" value="HTH_LYSR"/>
    <property type="match status" value="1"/>
</dbReference>
<dbReference type="Proteomes" id="UP000536442">
    <property type="component" value="Unassembled WGS sequence"/>
</dbReference>
<dbReference type="EMBL" id="JABEVQ010000001">
    <property type="protein sequence ID" value="NWN89957.1"/>
    <property type="molecule type" value="Genomic_DNA"/>
</dbReference>
<keyword evidence="7" id="KW-1185">Reference proteome</keyword>
<organism evidence="6 7">
    <name type="scientific">Marinobacter adhaerens</name>
    <dbReference type="NCBI Taxonomy" id="1033846"/>
    <lineage>
        <taxon>Bacteria</taxon>
        <taxon>Pseudomonadati</taxon>
        <taxon>Pseudomonadota</taxon>
        <taxon>Gammaproteobacteria</taxon>
        <taxon>Pseudomonadales</taxon>
        <taxon>Marinobacteraceae</taxon>
        <taxon>Marinobacter</taxon>
    </lineage>
</organism>
<dbReference type="Gene3D" id="3.40.190.10">
    <property type="entry name" value="Periplasmic binding protein-like II"/>
    <property type="match status" value="2"/>
</dbReference>
<dbReference type="SUPFAM" id="SSF53850">
    <property type="entry name" value="Periplasmic binding protein-like II"/>
    <property type="match status" value="1"/>
</dbReference>
<sequence>MLPELKIQPLRYVITVVEEGSFHGAARRLHRSQPALSMAVRELEQRLGQNIFERGVKNRLTPFGEYCLPRFRDLIGQHDRLAKDVVNHANGRQGHIHLATVPSVASRIMPAFLARFLEQFPGLNISLHDENAFYVCQMVAHGEVELGITSLWQNDGELEYTHLFEDNIGVVCRQDHKLSAFKSLNWQSLQGEKLIGNGTSRLLMSTEAAEMVENSAFYISNMISLTAMLEAGAGITTLPRLAFPEHNENLCFIPLEDPGVVRRIGLVRAENRALSPAAQAMQAFVLQELQDKER</sequence>
<evidence type="ECO:0000313" key="7">
    <source>
        <dbReference type="Proteomes" id="UP000536442"/>
    </source>
</evidence>
<dbReference type="SUPFAM" id="SSF46785">
    <property type="entry name" value="Winged helix' DNA-binding domain"/>
    <property type="match status" value="1"/>
</dbReference>
<comment type="caution">
    <text evidence="6">The sequence shown here is derived from an EMBL/GenBank/DDBJ whole genome shotgun (WGS) entry which is preliminary data.</text>
</comment>
<evidence type="ECO:0000256" key="2">
    <source>
        <dbReference type="ARBA" id="ARBA00023015"/>
    </source>
</evidence>
<feature type="domain" description="HTH lysR-type" evidence="5">
    <location>
        <begin position="5"/>
        <end position="61"/>
    </location>
</feature>
<dbReference type="InterPro" id="IPR036388">
    <property type="entry name" value="WH-like_DNA-bd_sf"/>
</dbReference>
<dbReference type="PANTHER" id="PTHR30419:SF8">
    <property type="entry name" value="NITROGEN ASSIMILATION TRANSCRIPTIONAL ACTIVATOR-RELATED"/>
    <property type="match status" value="1"/>
</dbReference>
<dbReference type="GO" id="GO:0003700">
    <property type="term" value="F:DNA-binding transcription factor activity"/>
    <property type="evidence" value="ECO:0007669"/>
    <property type="project" value="InterPro"/>
</dbReference>
<evidence type="ECO:0000256" key="4">
    <source>
        <dbReference type="ARBA" id="ARBA00023163"/>
    </source>
</evidence>
<comment type="similarity">
    <text evidence="1">Belongs to the LysR transcriptional regulatory family.</text>
</comment>
<dbReference type="Gene3D" id="1.10.10.10">
    <property type="entry name" value="Winged helix-like DNA-binding domain superfamily/Winged helix DNA-binding domain"/>
    <property type="match status" value="1"/>
</dbReference>